<accession>A0A0F9L8P2</accession>
<reference evidence="2" key="1">
    <citation type="journal article" date="2015" name="Nature">
        <title>Complex archaea that bridge the gap between prokaryotes and eukaryotes.</title>
        <authorList>
            <person name="Spang A."/>
            <person name="Saw J.H."/>
            <person name="Jorgensen S.L."/>
            <person name="Zaremba-Niedzwiedzka K."/>
            <person name="Martijn J."/>
            <person name="Lind A.E."/>
            <person name="van Eijk R."/>
            <person name="Schleper C."/>
            <person name="Guy L."/>
            <person name="Ettema T.J."/>
        </authorList>
    </citation>
    <scope>NUCLEOTIDE SEQUENCE</scope>
</reference>
<evidence type="ECO:0000259" key="1">
    <source>
        <dbReference type="Pfam" id="PF03102"/>
    </source>
</evidence>
<organism evidence="2">
    <name type="scientific">marine sediment metagenome</name>
    <dbReference type="NCBI Taxonomy" id="412755"/>
    <lineage>
        <taxon>unclassified sequences</taxon>
        <taxon>metagenomes</taxon>
        <taxon>ecological metagenomes</taxon>
    </lineage>
</organism>
<feature type="domain" description="PseI/NeuA/B-like" evidence="1">
    <location>
        <begin position="39"/>
        <end position="131"/>
    </location>
</feature>
<dbReference type="PANTHER" id="PTHR42966:SF2">
    <property type="entry name" value="PSEUDAMINIC ACID SYNTHASE"/>
    <property type="match status" value="1"/>
</dbReference>
<dbReference type="PANTHER" id="PTHR42966">
    <property type="entry name" value="N-ACETYLNEURAMINATE SYNTHASE"/>
    <property type="match status" value="1"/>
</dbReference>
<dbReference type="Pfam" id="PF03102">
    <property type="entry name" value="NeuB"/>
    <property type="match status" value="2"/>
</dbReference>
<dbReference type="SUPFAM" id="SSF51569">
    <property type="entry name" value="Aldolase"/>
    <property type="match status" value="1"/>
</dbReference>
<evidence type="ECO:0000313" key="2">
    <source>
        <dbReference type="EMBL" id="KKM23905.1"/>
    </source>
</evidence>
<protein>
    <recommendedName>
        <fullName evidence="1">PseI/NeuA/B-like domain-containing protein</fullName>
    </recommendedName>
</protein>
<comment type="caution">
    <text evidence="2">The sequence shown here is derived from an EMBL/GenBank/DDBJ whole genome shotgun (WGS) entry which is preliminary data.</text>
</comment>
<dbReference type="InterPro" id="IPR051690">
    <property type="entry name" value="PseI-like"/>
</dbReference>
<dbReference type="Gene3D" id="3.20.20.70">
    <property type="entry name" value="Aldolase class I"/>
    <property type="match status" value="1"/>
</dbReference>
<sequence>MNIGPHKLNGKRCFILAEAGTNHSDAVPDDRKEKALHYVERAKEFGADAVKFQIFSRDALFCPLEGDGTRWIRWEKSRMSLKDWEQVKSYAERMGIIFLASAFQMDVIGWLKEMKVPAYKVASRAAKTYPYREVPGPFLISNGFGFKFKVPNSITLQCSSQYPSTVRWKGKHPGFSDHSGSEWTGIDAMARGLSLLEVHFHSDSNCHHGGADEKVCLSPKQMKNLCEARDAFYEMRTN</sequence>
<name>A0A0F9L8P2_9ZZZZ</name>
<dbReference type="InterPro" id="IPR013132">
    <property type="entry name" value="PseI/NeuA/B-like_N"/>
</dbReference>
<gene>
    <name evidence="2" type="ORF">LCGC14_1610490</name>
</gene>
<dbReference type="GO" id="GO:0047444">
    <property type="term" value="F:N-acylneuraminate-9-phosphate synthase activity"/>
    <property type="evidence" value="ECO:0007669"/>
    <property type="project" value="TreeGrafter"/>
</dbReference>
<proteinExistence type="predicted"/>
<dbReference type="EMBL" id="LAZR01013031">
    <property type="protein sequence ID" value="KKM23905.1"/>
    <property type="molecule type" value="Genomic_DNA"/>
</dbReference>
<feature type="domain" description="PseI/NeuA/B-like" evidence="1">
    <location>
        <begin position="173"/>
        <end position="230"/>
    </location>
</feature>
<dbReference type="AlphaFoldDB" id="A0A0F9L8P2"/>
<dbReference type="InterPro" id="IPR013785">
    <property type="entry name" value="Aldolase_TIM"/>
</dbReference>
<dbReference type="GO" id="GO:0016051">
    <property type="term" value="P:carbohydrate biosynthetic process"/>
    <property type="evidence" value="ECO:0007669"/>
    <property type="project" value="InterPro"/>
</dbReference>